<dbReference type="RefSeq" id="WP_160373125.1">
    <property type="nucleotide sequence ID" value="NZ_WSTB01000001.1"/>
</dbReference>
<dbReference type="EMBL" id="WSTB01000001">
    <property type="protein sequence ID" value="MWB93212.1"/>
    <property type="molecule type" value="Genomic_DNA"/>
</dbReference>
<dbReference type="InterPro" id="IPR012910">
    <property type="entry name" value="Plug_dom"/>
</dbReference>
<dbReference type="Proteomes" id="UP000471501">
    <property type="component" value="Unassembled WGS sequence"/>
</dbReference>
<dbReference type="PROSITE" id="PS52016">
    <property type="entry name" value="TONB_DEPENDENT_REC_3"/>
    <property type="match status" value="1"/>
</dbReference>
<feature type="signal peptide" evidence="8">
    <location>
        <begin position="1"/>
        <end position="19"/>
    </location>
</feature>
<evidence type="ECO:0000256" key="5">
    <source>
        <dbReference type="ARBA" id="ARBA00023136"/>
    </source>
</evidence>
<feature type="domain" description="TonB-dependent receptor plug" evidence="9">
    <location>
        <begin position="115"/>
        <end position="242"/>
    </location>
</feature>
<evidence type="ECO:0000313" key="10">
    <source>
        <dbReference type="EMBL" id="MWB93212.1"/>
    </source>
</evidence>
<dbReference type="AlphaFoldDB" id="A0A6I4NK71"/>
<dbReference type="Gene3D" id="2.60.40.1120">
    <property type="entry name" value="Carboxypeptidase-like, regulatory domain"/>
    <property type="match status" value="1"/>
</dbReference>
<keyword evidence="6 7" id="KW-0998">Cell outer membrane</keyword>
<evidence type="ECO:0000256" key="1">
    <source>
        <dbReference type="ARBA" id="ARBA00004571"/>
    </source>
</evidence>
<proteinExistence type="inferred from homology"/>
<reference evidence="10 11" key="1">
    <citation type="submission" date="2019-12" db="EMBL/GenBank/DDBJ databases">
        <authorList>
            <person name="Kim Y.S."/>
        </authorList>
    </citation>
    <scope>NUCLEOTIDE SEQUENCE [LARGE SCALE GENOMIC DNA]</scope>
    <source>
        <strain evidence="10 11">GA093</strain>
    </source>
</reference>
<evidence type="ECO:0000256" key="2">
    <source>
        <dbReference type="ARBA" id="ARBA00022448"/>
    </source>
</evidence>
<evidence type="ECO:0000313" key="11">
    <source>
        <dbReference type="Proteomes" id="UP000471501"/>
    </source>
</evidence>
<evidence type="ECO:0000256" key="7">
    <source>
        <dbReference type="PROSITE-ProRule" id="PRU01360"/>
    </source>
</evidence>
<evidence type="ECO:0000256" key="6">
    <source>
        <dbReference type="ARBA" id="ARBA00023237"/>
    </source>
</evidence>
<sequence>MKKIFLIFMIVFTAQVSLAQVKSIKGVITDSDGMPLPGASVAVQGGQKGTVTDFDGVFAVDAQKGQTLVFTYVGLETQNIVVGDATTINVKMVQASSNSLNEVVVTSLGIKKTRKSLTYAAQELKGEELTRVKDANLVNTVAGKIAGVAVTKSSSGAGGSTKVVIRGNSSFTNNQPLYVIDGIPLYNAGSGQPNGTFGDLAGGNKDGGDVVSLINPDDYEGMTVLKGAAASVLYGSQGANGVILLSSKKGKVGVESFNVNSVTTFDSAAYLPEFQSDYASNVGDPRSWGAKQKVDGDDEIKDFFNTGTTQITSMSFSKSTDGASTSLTYANTNGTGIMPGNEIMKHNFGVRQTSKFFDDKLSVAVTGNYVTQKINNRPVNGLYFNPISGVFSHPRSFSLNDLKTYEVFDPVTNMMTQNYPGFAAVNESNENPYWQINKQKSLDTNTFFNGAIALDYKIAEWFHLTSRYSYNRTESTFEKEMYAGSATSLVHPTGRYINSNIVGTQNYADLIALFNTDINEDFSFNGTLGTSINSSRATGLTLDSGIGGGLVYDNIFTLGNFVNNNGNVQTGAAREVQSVFAATTFGYKNYLFLDLAARNDWSSTLVNTDSPSFFYPSVGATAILSDMTTMPDFISFGKVRATYAQVGNDISAFITSPTASIVAGNIVNPTVGPKPGTDLKPELKSEFELGTEWRMFNNRLGFEVSYYNSETKNQFIQIPAESTNANGYTFYGINAGSISNNGFEVVLFADIVKTDKFKWESRINYSQNKSKVNDIPAESANGRIVLTDPGSNNYRFSLVEGRPFGVIEGINFKKDAQGRVLVNDDGTIQRTDWEEVGNANPDFMLGWSNTFKFGAFTANILIDGRFGGEVLSLTQAINDFNGVSKATGDARNAGSVQLNGVKASDGTAVTSQDPFTYYSNNSGRNGVTGEYVYDATNVNVREISIGYTFNKKTLPFVQSASLSLIARNLFFIYKDAPFDPNVALSTGEGLQGVDVFGMPSTRSIGLNLNLTF</sequence>
<keyword evidence="5 7" id="KW-0472">Membrane</keyword>
<comment type="subcellular location">
    <subcellularLocation>
        <location evidence="1 7">Cell outer membrane</location>
        <topology evidence="1 7">Multi-pass membrane protein</topology>
    </subcellularLocation>
</comment>
<name>A0A6I4NK71_9FLAO</name>
<dbReference type="Pfam" id="PF07715">
    <property type="entry name" value="Plug"/>
    <property type="match status" value="1"/>
</dbReference>
<dbReference type="InterPro" id="IPR008969">
    <property type="entry name" value="CarboxyPept-like_regulatory"/>
</dbReference>
<protein>
    <submittedName>
        <fullName evidence="10">SusC/RagA family TonB-linked outer membrane protein</fullName>
    </submittedName>
</protein>
<comment type="caution">
    <text evidence="10">The sequence shown here is derived from an EMBL/GenBank/DDBJ whole genome shotgun (WGS) entry which is preliminary data.</text>
</comment>
<accession>A0A6I4NK71</accession>
<dbReference type="Gene3D" id="2.170.130.10">
    <property type="entry name" value="TonB-dependent receptor, plug domain"/>
    <property type="match status" value="1"/>
</dbReference>
<dbReference type="InterPro" id="IPR036942">
    <property type="entry name" value="Beta-barrel_TonB_sf"/>
</dbReference>
<gene>
    <name evidence="10" type="ORF">GON26_02475</name>
</gene>
<keyword evidence="4 7" id="KW-0812">Transmembrane</keyword>
<dbReference type="GO" id="GO:0009279">
    <property type="term" value="C:cell outer membrane"/>
    <property type="evidence" value="ECO:0007669"/>
    <property type="project" value="UniProtKB-SubCell"/>
</dbReference>
<keyword evidence="2 7" id="KW-0813">Transport</keyword>
<evidence type="ECO:0000256" key="3">
    <source>
        <dbReference type="ARBA" id="ARBA00022452"/>
    </source>
</evidence>
<feature type="chain" id="PRO_5026068021" evidence="8">
    <location>
        <begin position="20"/>
        <end position="1012"/>
    </location>
</feature>
<dbReference type="NCBIfam" id="TIGR04056">
    <property type="entry name" value="OMP_RagA_SusC"/>
    <property type="match status" value="1"/>
</dbReference>
<dbReference type="InterPro" id="IPR023996">
    <property type="entry name" value="TonB-dep_OMP_SusC/RagA"/>
</dbReference>
<evidence type="ECO:0000259" key="9">
    <source>
        <dbReference type="Pfam" id="PF07715"/>
    </source>
</evidence>
<keyword evidence="8" id="KW-0732">Signal</keyword>
<comment type="similarity">
    <text evidence="7">Belongs to the TonB-dependent receptor family.</text>
</comment>
<dbReference type="SUPFAM" id="SSF49464">
    <property type="entry name" value="Carboxypeptidase regulatory domain-like"/>
    <property type="match status" value="1"/>
</dbReference>
<keyword evidence="11" id="KW-1185">Reference proteome</keyword>
<organism evidence="10 11">
    <name type="scientific">Flavobacterium hydrocarbonoxydans</name>
    <dbReference type="NCBI Taxonomy" id="2683249"/>
    <lineage>
        <taxon>Bacteria</taxon>
        <taxon>Pseudomonadati</taxon>
        <taxon>Bacteroidota</taxon>
        <taxon>Flavobacteriia</taxon>
        <taxon>Flavobacteriales</taxon>
        <taxon>Flavobacteriaceae</taxon>
        <taxon>Flavobacterium</taxon>
    </lineage>
</organism>
<keyword evidence="3 7" id="KW-1134">Transmembrane beta strand</keyword>
<dbReference type="InterPro" id="IPR039426">
    <property type="entry name" value="TonB-dep_rcpt-like"/>
</dbReference>
<evidence type="ECO:0000256" key="8">
    <source>
        <dbReference type="SAM" id="SignalP"/>
    </source>
</evidence>
<dbReference type="Pfam" id="PF13715">
    <property type="entry name" value="CarbopepD_reg_2"/>
    <property type="match status" value="1"/>
</dbReference>
<evidence type="ECO:0000256" key="4">
    <source>
        <dbReference type="ARBA" id="ARBA00022692"/>
    </source>
</evidence>
<dbReference type="Gene3D" id="2.40.170.20">
    <property type="entry name" value="TonB-dependent receptor, beta-barrel domain"/>
    <property type="match status" value="1"/>
</dbReference>
<dbReference type="InterPro" id="IPR037066">
    <property type="entry name" value="Plug_dom_sf"/>
</dbReference>
<dbReference type="SUPFAM" id="SSF56935">
    <property type="entry name" value="Porins"/>
    <property type="match status" value="1"/>
</dbReference>